<reference evidence="9" key="1">
    <citation type="journal article" date="2021" name="Sci. Rep.">
        <title>Diploid genomic architecture of Nitzschia inconspicua, an elite biomass production diatom.</title>
        <authorList>
            <person name="Oliver A."/>
            <person name="Podell S."/>
            <person name="Pinowska A."/>
            <person name="Traller J.C."/>
            <person name="Smith S.R."/>
            <person name="McClure R."/>
            <person name="Beliaev A."/>
            <person name="Bohutskyi P."/>
            <person name="Hill E.A."/>
            <person name="Rabines A."/>
            <person name="Zheng H."/>
            <person name="Allen L.Z."/>
            <person name="Kuo A."/>
            <person name="Grigoriev I.V."/>
            <person name="Allen A.E."/>
            <person name="Hazlebeck D."/>
            <person name="Allen E.E."/>
        </authorList>
    </citation>
    <scope>NUCLEOTIDE SEQUENCE</scope>
    <source>
        <strain evidence="9">Hildebrandi</strain>
    </source>
</reference>
<dbReference type="PROSITE" id="PS50082">
    <property type="entry name" value="WD_REPEATS_2"/>
    <property type="match status" value="3"/>
</dbReference>
<protein>
    <submittedName>
        <fullName evidence="9">WD-40 repeat-containing protein</fullName>
    </submittedName>
</protein>
<name>A0A9K3KZ77_9STRA</name>
<organism evidence="9 10">
    <name type="scientific">Nitzschia inconspicua</name>
    <dbReference type="NCBI Taxonomy" id="303405"/>
    <lineage>
        <taxon>Eukaryota</taxon>
        <taxon>Sar</taxon>
        <taxon>Stramenopiles</taxon>
        <taxon>Ochrophyta</taxon>
        <taxon>Bacillariophyta</taxon>
        <taxon>Bacillariophyceae</taxon>
        <taxon>Bacillariophycidae</taxon>
        <taxon>Bacillariales</taxon>
        <taxon>Bacillariaceae</taxon>
        <taxon>Nitzschia</taxon>
    </lineage>
</organism>
<dbReference type="InterPro" id="IPR001680">
    <property type="entry name" value="WD40_rpt"/>
</dbReference>
<comment type="caution">
    <text evidence="9">The sequence shown here is derived from an EMBL/GenBank/DDBJ whole genome shotgun (WGS) entry which is preliminary data.</text>
</comment>
<dbReference type="OrthoDB" id="10263272at2759"/>
<evidence type="ECO:0000313" key="10">
    <source>
        <dbReference type="Proteomes" id="UP000693970"/>
    </source>
</evidence>
<evidence type="ECO:0000259" key="8">
    <source>
        <dbReference type="Pfam" id="PF24807"/>
    </source>
</evidence>
<dbReference type="GO" id="GO:0031145">
    <property type="term" value="P:anaphase-promoting complex-dependent catabolic process"/>
    <property type="evidence" value="ECO:0007669"/>
    <property type="project" value="TreeGrafter"/>
</dbReference>
<evidence type="ECO:0000256" key="5">
    <source>
        <dbReference type="ARBA" id="ARBA00023306"/>
    </source>
</evidence>
<dbReference type="AlphaFoldDB" id="A0A9K3KZ77"/>
<dbReference type="PROSITE" id="PS00678">
    <property type="entry name" value="WD_REPEATS_1"/>
    <property type="match status" value="1"/>
</dbReference>
<dbReference type="EMBL" id="JAGRRH010000017">
    <property type="protein sequence ID" value="KAG7352744.1"/>
    <property type="molecule type" value="Genomic_DNA"/>
</dbReference>
<evidence type="ECO:0000256" key="3">
    <source>
        <dbReference type="ARBA" id="ARBA00022737"/>
    </source>
</evidence>
<keyword evidence="5" id="KW-0131">Cell cycle</keyword>
<dbReference type="GO" id="GO:0005680">
    <property type="term" value="C:anaphase-promoting complex"/>
    <property type="evidence" value="ECO:0007669"/>
    <property type="project" value="TreeGrafter"/>
</dbReference>
<keyword evidence="10" id="KW-1185">Reference proteome</keyword>
<accession>A0A9K3KZ77</accession>
<evidence type="ECO:0000256" key="4">
    <source>
        <dbReference type="ARBA" id="ARBA00022776"/>
    </source>
</evidence>
<dbReference type="GO" id="GO:1905786">
    <property type="term" value="P:positive regulation of anaphase-promoting complex-dependent catabolic process"/>
    <property type="evidence" value="ECO:0007669"/>
    <property type="project" value="TreeGrafter"/>
</dbReference>
<feature type="repeat" description="WD" evidence="6">
    <location>
        <begin position="280"/>
        <end position="324"/>
    </location>
</feature>
<evidence type="ECO:0000256" key="2">
    <source>
        <dbReference type="ARBA" id="ARBA00022618"/>
    </source>
</evidence>
<dbReference type="GO" id="GO:0051301">
    <property type="term" value="P:cell division"/>
    <property type="evidence" value="ECO:0007669"/>
    <property type="project" value="UniProtKB-KW"/>
</dbReference>
<dbReference type="InterPro" id="IPR019775">
    <property type="entry name" value="WD40_repeat_CS"/>
</dbReference>
<dbReference type="PANTHER" id="PTHR19918">
    <property type="entry name" value="CELL DIVISION CYCLE 20 CDC20 FIZZY -RELATED"/>
    <property type="match status" value="1"/>
</dbReference>
<evidence type="ECO:0000256" key="7">
    <source>
        <dbReference type="SAM" id="MobiDB-lite"/>
    </source>
</evidence>
<feature type="repeat" description="WD" evidence="6">
    <location>
        <begin position="366"/>
        <end position="407"/>
    </location>
</feature>
<dbReference type="PANTHER" id="PTHR19918:SF8">
    <property type="entry name" value="FI02843P"/>
    <property type="match status" value="1"/>
</dbReference>
<gene>
    <name evidence="9" type="ORF">IV203_008792</name>
</gene>
<dbReference type="Pfam" id="PF24807">
    <property type="entry name" value="WD40_CDC20-Fz"/>
    <property type="match status" value="1"/>
</dbReference>
<evidence type="ECO:0000256" key="6">
    <source>
        <dbReference type="PROSITE-ProRule" id="PRU00221"/>
    </source>
</evidence>
<feature type="compositionally biased region" description="Basic and acidic residues" evidence="7">
    <location>
        <begin position="91"/>
        <end position="107"/>
    </location>
</feature>
<dbReference type="PROSITE" id="PS50294">
    <property type="entry name" value="WD_REPEATS_REGION"/>
    <property type="match status" value="2"/>
</dbReference>
<proteinExistence type="predicted"/>
<evidence type="ECO:0000313" key="9">
    <source>
        <dbReference type="EMBL" id="KAG7352744.1"/>
    </source>
</evidence>
<feature type="domain" description="CDC20/Fizzy WD40" evidence="8">
    <location>
        <begin position="234"/>
        <end position="542"/>
    </location>
</feature>
<sequence length="569" mass="63154">MVDRNPSIFKTPPRSLQKRHSSSALSGASPFLTPSRIPSRNFRSSHKKPRMTPSPIVLRYPSSGCQTPLKSGGGGGGDRFIPTRRGMNMELVRRNLLSEEKRTKGRNEDDEDAVEEKAKQSPAETPIQKEYKRRMMSSLCNIPLDVLDEDAMPRGLLSFNHSGSGVMNAIMDENNVPNGRSPWRTNRIRIEDPYQHDSLRVLQQFESLDDSFATAVRHSDIITRKIPSQPCRILDAPDLVDDYYLNLISWSDDNILAVALAHCVYLWNAGTGEIQHLATIEGEEDYVTSVAWCTVTGQSKYLAIGTNSNVVQLWDTHASKLVRTLRGHTGRVASIAWNQHWLSSGGRDSLIIQNDVRSANPIVARYRAHEQEVCGLKWNEDGTALASGGNENYLCIWDAKMSSRQRDSPFTSYVAPRLLLKQHKAAVKALDWCPFNRGLLASGGGTADRTIKLWNSNSGAMLKSIDTGSQVCSVLWSKHQRELCSSHGFSENQLILWKYGNRSSLTKVKELTGHTARILSLACSPDGSTVVSAAGDESLRFWNVFGSAPQTSRSVLPMGDLTFGMPTIR</sequence>
<dbReference type="SMART" id="SM00320">
    <property type="entry name" value="WD40"/>
    <property type="match status" value="7"/>
</dbReference>
<dbReference type="CDD" id="cd00200">
    <property type="entry name" value="WD40"/>
    <property type="match status" value="1"/>
</dbReference>
<evidence type="ECO:0000256" key="1">
    <source>
        <dbReference type="ARBA" id="ARBA00022574"/>
    </source>
</evidence>
<keyword evidence="4" id="KW-0498">Mitosis</keyword>
<dbReference type="InterPro" id="IPR033010">
    <property type="entry name" value="Cdc20/Fizzy"/>
</dbReference>
<feature type="region of interest" description="Disordered" evidence="7">
    <location>
        <begin position="1"/>
        <end position="130"/>
    </location>
</feature>
<keyword evidence="2" id="KW-0132">Cell division</keyword>
<keyword evidence="3" id="KW-0677">Repeat</keyword>
<reference evidence="9" key="2">
    <citation type="submission" date="2021-04" db="EMBL/GenBank/DDBJ databases">
        <authorList>
            <person name="Podell S."/>
        </authorList>
    </citation>
    <scope>NUCLEOTIDE SEQUENCE</scope>
    <source>
        <strain evidence="9">Hildebrandi</strain>
    </source>
</reference>
<dbReference type="GO" id="GO:1990757">
    <property type="term" value="F:ubiquitin ligase activator activity"/>
    <property type="evidence" value="ECO:0007669"/>
    <property type="project" value="TreeGrafter"/>
</dbReference>
<dbReference type="GO" id="GO:0010997">
    <property type="term" value="F:anaphase-promoting complex binding"/>
    <property type="evidence" value="ECO:0007669"/>
    <property type="project" value="InterPro"/>
</dbReference>
<keyword evidence="1 6" id="KW-0853">WD repeat</keyword>
<dbReference type="InterPro" id="IPR056150">
    <property type="entry name" value="WD40_CDC20-Fz"/>
</dbReference>
<dbReference type="Proteomes" id="UP000693970">
    <property type="component" value="Unassembled WGS sequence"/>
</dbReference>
<feature type="repeat" description="WD" evidence="6">
    <location>
        <begin position="511"/>
        <end position="544"/>
    </location>
</feature>